<sequence>MRDWVVHRCRGRLLMRKIKEKPYVTNLLEFQRAFPDEQACLDYLELVRWPDGFTCPKCDVLDEPYYISTRPRVLVCRSCRAETSLTAGTIMHRTKTSLQVWFWAAYLVTSQTPGMSALQFKRQLGLTRYETAFQMLHKLRVAMVRPSRSKIGEGEDVDGNLQCYSVELDETYVGGRTRGKGRGVTEKVVAVGAVEVRISEKEDLVDGEYKKRRYAGRLRMRLIPNRGKVALTKFATENIKTGTTVMTDDWVGYVDLWKWFDHEVVMPDVEAEGMTKSELQAEKGEQIPLIHLVFSNLKTWIQGTHHGVSPKHLQAYLNEYVFRFNRRFYPMSGFHSVLGIAMEVEGSEYKDLYGDVWEHPNAEELWDFDSD</sequence>
<proteinExistence type="predicted"/>
<evidence type="ECO:0000313" key="3">
    <source>
        <dbReference type="EMBL" id="CBX31863.1"/>
    </source>
</evidence>
<dbReference type="InterPro" id="IPR024445">
    <property type="entry name" value="Tnp_ISXO2-like"/>
</dbReference>
<name>E1YK12_9BACT</name>
<dbReference type="EMBL" id="FR695879">
    <property type="protein sequence ID" value="CBX31863.1"/>
    <property type="molecule type" value="Genomic_DNA"/>
</dbReference>
<protein>
    <recommendedName>
        <fullName evidence="1">ISXO2-like transposase domain-containing protein</fullName>
    </recommendedName>
</protein>
<dbReference type="EMBL" id="FR695877">
    <property type="protein sequence ID" value="CBX31616.1"/>
    <property type="molecule type" value="Genomic_DNA"/>
</dbReference>
<gene>
    <name evidence="2" type="ORF">N47_E51280</name>
    <name evidence="3" type="ORF">N47_N26880</name>
</gene>
<dbReference type="Pfam" id="PF12762">
    <property type="entry name" value="DDE_Tnp_IS1595"/>
    <property type="match status" value="1"/>
</dbReference>
<dbReference type="NCBIfam" id="NF033547">
    <property type="entry name" value="transpos_IS1595"/>
    <property type="match status" value="1"/>
</dbReference>
<dbReference type="AlphaFoldDB" id="E1YK12"/>
<dbReference type="InterPro" id="IPR024442">
    <property type="entry name" value="Transposase_Zn_ribbon"/>
</dbReference>
<evidence type="ECO:0000259" key="1">
    <source>
        <dbReference type="SMART" id="SM01126"/>
    </source>
</evidence>
<accession>E1YK12</accession>
<evidence type="ECO:0000313" key="2">
    <source>
        <dbReference type="EMBL" id="CBX31616.1"/>
    </source>
</evidence>
<organism evidence="2">
    <name type="scientific">uncultured Desulfobacterium sp</name>
    <dbReference type="NCBI Taxonomy" id="201089"/>
    <lineage>
        <taxon>Bacteria</taxon>
        <taxon>Pseudomonadati</taxon>
        <taxon>Thermodesulfobacteriota</taxon>
        <taxon>Desulfobacteria</taxon>
        <taxon>Desulfobacterales</taxon>
        <taxon>Desulfobacteriaceae</taxon>
        <taxon>Desulfobacterium</taxon>
        <taxon>environmental samples</taxon>
    </lineage>
</organism>
<feature type="domain" description="ISXO2-like transposase" evidence="1">
    <location>
        <begin position="156"/>
        <end position="325"/>
    </location>
</feature>
<dbReference type="SMART" id="SM01126">
    <property type="entry name" value="DDE_Tnp_IS1595"/>
    <property type="match status" value="1"/>
</dbReference>
<reference evidence="2" key="1">
    <citation type="journal article" date="2011" name="Environ. Microbiol.">
        <title>Genomic insights into the metabolic potential of the polycyclic aromatic hydrocarbon degrading sulfate-reducing Deltaproteobacterium N47.</title>
        <authorList>
            <person name="Bergmann F."/>
            <person name="Selesi D."/>
            <person name="Weinmaier T."/>
            <person name="Tischler P."/>
            <person name="Rattei T."/>
            <person name="Meckenstock R.U."/>
        </authorList>
    </citation>
    <scope>NUCLEOTIDE SEQUENCE</scope>
</reference>
<dbReference type="Pfam" id="PF12760">
    <property type="entry name" value="Zn_ribbon_IS1595"/>
    <property type="match status" value="1"/>
</dbReference>